<organism evidence="1 2">
    <name type="scientific">Pseudomonas syringae</name>
    <dbReference type="NCBI Taxonomy" id="317"/>
    <lineage>
        <taxon>Bacteria</taxon>
        <taxon>Pseudomonadati</taxon>
        <taxon>Pseudomonadota</taxon>
        <taxon>Gammaproteobacteria</taxon>
        <taxon>Pseudomonadales</taxon>
        <taxon>Pseudomonadaceae</taxon>
        <taxon>Pseudomonas</taxon>
    </lineage>
</organism>
<gene>
    <name evidence="1" type="ORF">GIV53_18910</name>
</gene>
<accession>A0A9Q4FIW7</accession>
<evidence type="ECO:0000313" key="1">
    <source>
        <dbReference type="EMBL" id="MCF5631328.1"/>
    </source>
</evidence>
<dbReference type="RefSeq" id="WP_236425425.1">
    <property type="nucleotide sequence ID" value="NZ_CAWQUS010000063.1"/>
</dbReference>
<name>A0A9Q4FIW7_PSESX</name>
<reference evidence="1" key="1">
    <citation type="submission" date="2019-11" db="EMBL/GenBank/DDBJ databases">
        <title>Epiphytic Pseudomonas syringae from cherry orchards.</title>
        <authorList>
            <person name="Hulin M.T."/>
        </authorList>
    </citation>
    <scope>NUCLEOTIDE SEQUENCE</scope>
    <source>
        <strain evidence="1">PA-2-5E</strain>
    </source>
</reference>
<proteinExistence type="predicted"/>
<comment type="caution">
    <text evidence="1">The sequence shown here is derived from an EMBL/GenBank/DDBJ whole genome shotgun (WGS) entry which is preliminary data.</text>
</comment>
<dbReference type="AlphaFoldDB" id="A0A9Q4FIW7"/>
<dbReference type="Proteomes" id="UP000814010">
    <property type="component" value="Unassembled WGS sequence"/>
</dbReference>
<protein>
    <submittedName>
        <fullName evidence="1">Uncharacterized protein</fullName>
    </submittedName>
</protein>
<sequence length="214" mass="23329">MNELNVFVSVGGTATEQQESFVRAVEERLRSEGLIPHTVGRNAFSVDSPLKTVTELLDKCSGTVVIALERMYFPNGVERRGGLKESSVLDVKLATPWNQIEAAMAYSRGHPLMVIVETGVKNEGLLERGYDWYVQSVPVDPSILASPEFNGVLSSWKNKLTQPSKKTSLAKNPDELRIGEIINNMKPAHLRGTLATIAVLVVGSFALGAKFFAG</sequence>
<dbReference type="EMBL" id="WKAE01000243">
    <property type="protein sequence ID" value="MCF5631328.1"/>
    <property type="molecule type" value="Genomic_DNA"/>
</dbReference>
<evidence type="ECO:0000313" key="2">
    <source>
        <dbReference type="Proteomes" id="UP000814010"/>
    </source>
</evidence>